<keyword evidence="3" id="KW-0804">Transcription</keyword>
<proteinExistence type="predicted"/>
<evidence type="ECO:0000256" key="1">
    <source>
        <dbReference type="ARBA" id="ARBA00023015"/>
    </source>
</evidence>
<dbReference type="PANTHER" id="PTHR30146">
    <property type="entry name" value="LACI-RELATED TRANSCRIPTIONAL REPRESSOR"/>
    <property type="match status" value="1"/>
</dbReference>
<dbReference type="InterPro" id="IPR046335">
    <property type="entry name" value="LacI/GalR-like_sensor"/>
</dbReference>
<dbReference type="Pfam" id="PF13377">
    <property type="entry name" value="Peripla_BP_3"/>
    <property type="match status" value="1"/>
</dbReference>
<reference evidence="5" key="2">
    <citation type="submission" date="2021-09" db="EMBL/GenBank/DDBJ databases">
        <authorList>
            <person name="Gilroy R."/>
        </authorList>
    </citation>
    <scope>NUCLEOTIDE SEQUENCE</scope>
    <source>
        <strain evidence="5">1277</strain>
    </source>
</reference>
<keyword evidence="1" id="KW-0805">Transcription regulation</keyword>
<accession>A0A921T0R6</accession>
<sequence>MATLKEISERVGVSISTVSRVLNHDETLLVLDETKMKIFEAAEDLEYKTITQRKNKIKKSNKYKIGLVEMYDVSKQLEDPYYLLLKNTVEKECFNNNIKLVKLYNNGLNYESLEEKDLDGIIAIGKFSDKEINLMNEYSSNIVFLDSSPDDEKYDSVKINFKMGVFSALDYLYNLGHTRIGYIGDGNTLGDNKLREKDVRLKYYNEYMKEKDILNEDYIINCDMTASAGYTAMIEFIKRGNLPTAFFVATDTVATGVLKALYENKINVPNDISLIGFNDIFVSRYTLPALSTVRVHIENMANACVGLMVERLNNRTYTKKIIIPTQLIIRESTSNAYIFN</sequence>
<evidence type="ECO:0000259" key="4">
    <source>
        <dbReference type="PROSITE" id="PS50932"/>
    </source>
</evidence>
<dbReference type="GO" id="GO:0003700">
    <property type="term" value="F:DNA-binding transcription factor activity"/>
    <property type="evidence" value="ECO:0007669"/>
    <property type="project" value="TreeGrafter"/>
</dbReference>
<dbReference type="InterPro" id="IPR010982">
    <property type="entry name" value="Lambda_DNA-bd_dom_sf"/>
</dbReference>
<dbReference type="PROSITE" id="PS50932">
    <property type="entry name" value="HTH_LACI_2"/>
    <property type="match status" value="1"/>
</dbReference>
<dbReference type="EMBL" id="DYUB01000301">
    <property type="protein sequence ID" value="HJG97330.1"/>
    <property type="molecule type" value="Genomic_DNA"/>
</dbReference>
<dbReference type="InterPro" id="IPR000843">
    <property type="entry name" value="HTH_LacI"/>
</dbReference>
<protein>
    <submittedName>
        <fullName evidence="5">LacI family DNA-binding transcriptional regulator</fullName>
    </submittedName>
</protein>
<comment type="caution">
    <text evidence="5">The sequence shown here is derived from an EMBL/GenBank/DDBJ whole genome shotgun (WGS) entry which is preliminary data.</text>
</comment>
<dbReference type="InterPro" id="IPR028082">
    <property type="entry name" value="Peripla_BP_I"/>
</dbReference>
<dbReference type="GO" id="GO:0000976">
    <property type="term" value="F:transcription cis-regulatory region binding"/>
    <property type="evidence" value="ECO:0007669"/>
    <property type="project" value="TreeGrafter"/>
</dbReference>
<evidence type="ECO:0000256" key="3">
    <source>
        <dbReference type="ARBA" id="ARBA00023163"/>
    </source>
</evidence>
<name>A0A921T0R6_9FIRM</name>
<evidence type="ECO:0000313" key="5">
    <source>
        <dbReference type="EMBL" id="HJG97330.1"/>
    </source>
</evidence>
<reference evidence="5" key="1">
    <citation type="journal article" date="2021" name="PeerJ">
        <title>Extensive microbial diversity within the chicken gut microbiome revealed by metagenomics and culture.</title>
        <authorList>
            <person name="Gilroy R."/>
            <person name="Ravi A."/>
            <person name="Getino M."/>
            <person name="Pursley I."/>
            <person name="Horton D.L."/>
            <person name="Alikhan N.F."/>
            <person name="Baker D."/>
            <person name="Gharbi K."/>
            <person name="Hall N."/>
            <person name="Watson M."/>
            <person name="Adriaenssens E.M."/>
            <person name="Foster-Nyarko E."/>
            <person name="Jarju S."/>
            <person name="Secka A."/>
            <person name="Antonio M."/>
            <person name="Oren A."/>
            <person name="Chaudhuri R.R."/>
            <person name="La Ragione R."/>
            <person name="Hildebrand F."/>
            <person name="Pallen M.J."/>
        </authorList>
    </citation>
    <scope>NUCLEOTIDE SEQUENCE</scope>
    <source>
        <strain evidence="5">1277</strain>
    </source>
</reference>
<feature type="domain" description="HTH lacI-type" evidence="4">
    <location>
        <begin position="2"/>
        <end position="58"/>
    </location>
</feature>
<dbReference type="SUPFAM" id="SSF53822">
    <property type="entry name" value="Periplasmic binding protein-like I"/>
    <property type="match status" value="1"/>
</dbReference>
<keyword evidence="2 5" id="KW-0238">DNA-binding</keyword>
<dbReference type="CDD" id="cd01544">
    <property type="entry name" value="PBP1_GalR"/>
    <property type="match status" value="1"/>
</dbReference>
<dbReference type="CDD" id="cd01392">
    <property type="entry name" value="HTH_LacI"/>
    <property type="match status" value="1"/>
</dbReference>
<dbReference type="SUPFAM" id="SSF47413">
    <property type="entry name" value="lambda repressor-like DNA-binding domains"/>
    <property type="match status" value="1"/>
</dbReference>
<organism evidence="5 6">
    <name type="scientific">Romboutsia timonensis</name>
    <dbReference type="NCBI Taxonomy" id="1776391"/>
    <lineage>
        <taxon>Bacteria</taxon>
        <taxon>Bacillati</taxon>
        <taxon>Bacillota</taxon>
        <taxon>Clostridia</taxon>
        <taxon>Peptostreptococcales</taxon>
        <taxon>Peptostreptococcaceae</taxon>
        <taxon>Romboutsia</taxon>
    </lineage>
</organism>
<dbReference type="PANTHER" id="PTHR30146:SF149">
    <property type="entry name" value="HTH-TYPE TRANSCRIPTIONAL REGULATOR EBGR"/>
    <property type="match status" value="1"/>
</dbReference>
<dbReference type="AlphaFoldDB" id="A0A921T0R6"/>
<dbReference type="Pfam" id="PF00356">
    <property type="entry name" value="LacI"/>
    <property type="match status" value="1"/>
</dbReference>
<gene>
    <name evidence="5" type="ORF">K8V90_09535</name>
</gene>
<evidence type="ECO:0000256" key="2">
    <source>
        <dbReference type="ARBA" id="ARBA00023125"/>
    </source>
</evidence>
<dbReference type="Gene3D" id="3.40.50.2300">
    <property type="match status" value="2"/>
</dbReference>
<dbReference type="Gene3D" id="1.10.260.40">
    <property type="entry name" value="lambda repressor-like DNA-binding domains"/>
    <property type="match status" value="1"/>
</dbReference>
<dbReference type="Proteomes" id="UP000776700">
    <property type="component" value="Unassembled WGS sequence"/>
</dbReference>
<dbReference type="SMART" id="SM00354">
    <property type="entry name" value="HTH_LACI"/>
    <property type="match status" value="1"/>
</dbReference>
<evidence type="ECO:0000313" key="6">
    <source>
        <dbReference type="Proteomes" id="UP000776700"/>
    </source>
</evidence>